<evidence type="ECO:0000313" key="2">
    <source>
        <dbReference type="EMBL" id="BAS28210.1"/>
    </source>
</evidence>
<name>A0A0K2SM80_LIMPI</name>
<dbReference type="Proteomes" id="UP000065807">
    <property type="component" value="Chromosome"/>
</dbReference>
<dbReference type="STRING" id="1555112.LIP_2369"/>
<feature type="region of interest" description="Disordered" evidence="1">
    <location>
        <begin position="1"/>
        <end position="24"/>
    </location>
</feature>
<evidence type="ECO:0000256" key="1">
    <source>
        <dbReference type="SAM" id="MobiDB-lite"/>
    </source>
</evidence>
<keyword evidence="3" id="KW-1185">Reference proteome</keyword>
<proteinExistence type="predicted"/>
<dbReference type="EMBL" id="AP014924">
    <property type="protein sequence ID" value="BAS28210.1"/>
    <property type="molecule type" value="Genomic_DNA"/>
</dbReference>
<protein>
    <submittedName>
        <fullName evidence="2">Uncharacterized protein</fullName>
    </submittedName>
</protein>
<dbReference type="AlphaFoldDB" id="A0A0K2SM80"/>
<evidence type="ECO:0000313" key="3">
    <source>
        <dbReference type="Proteomes" id="UP000065807"/>
    </source>
</evidence>
<dbReference type="KEGG" id="lpil:LIP_2369"/>
<reference evidence="3" key="2">
    <citation type="journal article" date="2016" name="Int. J. Syst. Evol. Microbiol.">
        <title>Complete genome sequence and cell structure of Limnochorda pilosa, a Gram-negative spore-former within the phylum Firmicutes.</title>
        <authorList>
            <person name="Watanabe M."/>
            <person name="Kojima H."/>
            <person name="Fukui M."/>
        </authorList>
    </citation>
    <scope>NUCLEOTIDE SEQUENCE [LARGE SCALE GENOMIC DNA]</scope>
    <source>
        <strain evidence="3">HC45</strain>
    </source>
</reference>
<reference evidence="3" key="1">
    <citation type="submission" date="2015-07" db="EMBL/GenBank/DDBJ databases">
        <title>Complete genome sequence and phylogenetic analysis of Limnochorda pilosa.</title>
        <authorList>
            <person name="Watanabe M."/>
            <person name="Kojima H."/>
            <person name="Fukui M."/>
        </authorList>
    </citation>
    <scope>NUCLEOTIDE SEQUENCE [LARGE SCALE GENOMIC DNA]</scope>
    <source>
        <strain evidence="3">HC45</strain>
    </source>
</reference>
<organism evidence="2 3">
    <name type="scientific">Limnochorda pilosa</name>
    <dbReference type="NCBI Taxonomy" id="1555112"/>
    <lineage>
        <taxon>Bacteria</taxon>
        <taxon>Bacillati</taxon>
        <taxon>Bacillota</taxon>
        <taxon>Limnochordia</taxon>
        <taxon>Limnochordales</taxon>
        <taxon>Limnochordaceae</taxon>
        <taxon>Limnochorda</taxon>
    </lineage>
</organism>
<accession>A0A0K2SM80</accession>
<gene>
    <name evidence="2" type="ORF">LIP_2369</name>
</gene>
<sequence length="91" mass="10297">MRRQQAAQRLLLSEQQKPHHPYGGNLTVSFDGAQCFRQIQVGLALYSTNTQPWRKKAAAKVFKPCSGRRAVVTTRPMRFSAWEWPGIGPEA</sequence>